<dbReference type="GO" id="GO:0004864">
    <property type="term" value="F:protein phosphatase inhibitor activity"/>
    <property type="evidence" value="ECO:0007669"/>
    <property type="project" value="UniProtKB-KW"/>
</dbReference>
<evidence type="ECO:0000256" key="3">
    <source>
        <dbReference type="ARBA" id="ARBA00022553"/>
    </source>
</evidence>
<evidence type="ECO:0000256" key="6">
    <source>
        <dbReference type="ARBA" id="ARBA00023277"/>
    </source>
</evidence>
<feature type="compositionally biased region" description="Acidic residues" evidence="7">
    <location>
        <begin position="137"/>
        <end position="146"/>
    </location>
</feature>
<keyword evidence="4" id="KW-0321">Glycogen metabolism</keyword>
<reference evidence="8" key="2">
    <citation type="submission" date="2025-09" db="UniProtKB">
        <authorList>
            <consortium name="Ensembl"/>
        </authorList>
    </citation>
    <scope>IDENTIFICATION</scope>
</reference>
<dbReference type="GeneTree" id="ENSGT00390000004757"/>
<dbReference type="Ensembl" id="ENSANAT00000022900.1">
    <property type="protein sequence ID" value="ENSANAP00000005140.1"/>
    <property type="gene ID" value="ENSANAG00000020690.1"/>
</dbReference>
<dbReference type="InterPro" id="IPR007062">
    <property type="entry name" value="PPI-2"/>
</dbReference>
<reference evidence="8" key="1">
    <citation type="submission" date="2025-08" db="UniProtKB">
        <authorList>
            <consortium name="Ensembl"/>
        </authorList>
    </citation>
    <scope>IDENTIFICATION</scope>
</reference>
<feature type="compositionally biased region" description="Low complexity" evidence="7">
    <location>
        <begin position="154"/>
        <end position="167"/>
    </location>
</feature>
<dbReference type="GO" id="GO:0005977">
    <property type="term" value="P:glycogen metabolic process"/>
    <property type="evidence" value="ECO:0007669"/>
    <property type="project" value="UniProtKB-KW"/>
</dbReference>
<feature type="compositionally biased region" description="Polar residues" evidence="7">
    <location>
        <begin position="17"/>
        <end position="26"/>
    </location>
</feature>
<dbReference type="Gene3D" id="6.10.250.1050">
    <property type="match status" value="2"/>
</dbReference>
<evidence type="ECO:0008006" key="10">
    <source>
        <dbReference type="Google" id="ProtNLM"/>
    </source>
</evidence>
<accession>A0A2K5C8V9</accession>
<sequence>MAVSIAQHQPIKGILKNKTSTTSSMVVSAKQPHGSVDEELSKKSQKWDEMNILVTYHPSDKDYGLMKIDKQSTPYDSMMGDEDPSSDTETTLAKKLAAAEGLELKKKQQFEMKRKLHYSEGLSIILARQLISKDLHDDDEDEEIMNTEESNQGSTSSDQQQNRSRSS</sequence>
<protein>
    <recommendedName>
        <fullName evidence="10">Protein phosphatase inhibitor 2</fullName>
    </recommendedName>
</protein>
<dbReference type="PANTHER" id="PTHR12398:SF35">
    <property type="entry name" value="PROTEIN PHOSPHATASE INHIBITOR 2-RELATED"/>
    <property type="match status" value="1"/>
</dbReference>
<feature type="region of interest" description="Disordered" evidence="7">
    <location>
        <begin position="1"/>
        <end position="42"/>
    </location>
</feature>
<dbReference type="Proteomes" id="UP000233020">
    <property type="component" value="Unplaced"/>
</dbReference>
<comment type="function">
    <text evidence="1">Inhibitor of protein-phosphatase 1.</text>
</comment>
<keyword evidence="9" id="KW-1185">Reference proteome</keyword>
<evidence type="ECO:0000256" key="7">
    <source>
        <dbReference type="SAM" id="MobiDB-lite"/>
    </source>
</evidence>
<name>A0A2K5C8V9_AOTNA</name>
<evidence type="ECO:0000313" key="9">
    <source>
        <dbReference type="Proteomes" id="UP000233020"/>
    </source>
</evidence>
<evidence type="ECO:0000256" key="1">
    <source>
        <dbReference type="ARBA" id="ARBA00002900"/>
    </source>
</evidence>
<evidence type="ECO:0000313" key="8">
    <source>
        <dbReference type="Ensembl" id="ENSANAP00000005140.1"/>
    </source>
</evidence>
<dbReference type="OMA" id="GHYREWH"/>
<evidence type="ECO:0000256" key="5">
    <source>
        <dbReference type="ARBA" id="ARBA00023272"/>
    </source>
</evidence>
<feature type="region of interest" description="Disordered" evidence="7">
    <location>
        <begin position="136"/>
        <end position="167"/>
    </location>
</feature>
<dbReference type="PANTHER" id="PTHR12398">
    <property type="entry name" value="PROTEIN PHOSPHATASE INHIBITOR"/>
    <property type="match status" value="1"/>
</dbReference>
<organism evidence="8 9">
    <name type="scientific">Aotus nancymaae</name>
    <name type="common">Ma's night monkey</name>
    <dbReference type="NCBI Taxonomy" id="37293"/>
    <lineage>
        <taxon>Eukaryota</taxon>
        <taxon>Metazoa</taxon>
        <taxon>Chordata</taxon>
        <taxon>Craniata</taxon>
        <taxon>Vertebrata</taxon>
        <taxon>Euteleostomi</taxon>
        <taxon>Mammalia</taxon>
        <taxon>Eutheria</taxon>
        <taxon>Euarchontoglires</taxon>
        <taxon>Primates</taxon>
        <taxon>Haplorrhini</taxon>
        <taxon>Platyrrhini</taxon>
        <taxon>Aotidae</taxon>
        <taxon>Aotus</taxon>
    </lineage>
</organism>
<keyword evidence="6" id="KW-0119">Carbohydrate metabolism</keyword>
<keyword evidence="5" id="KW-0650">Protein phosphatase inhibitor</keyword>
<evidence type="ECO:0000256" key="2">
    <source>
        <dbReference type="ARBA" id="ARBA00005472"/>
    </source>
</evidence>
<dbReference type="GO" id="GO:0009966">
    <property type="term" value="P:regulation of signal transduction"/>
    <property type="evidence" value="ECO:0007669"/>
    <property type="project" value="InterPro"/>
</dbReference>
<proteinExistence type="inferred from homology"/>
<keyword evidence="3" id="KW-0597">Phosphoprotein</keyword>
<evidence type="ECO:0000256" key="4">
    <source>
        <dbReference type="ARBA" id="ARBA00022600"/>
    </source>
</evidence>
<dbReference type="STRING" id="37293.ENSANAP00000005140"/>
<dbReference type="Pfam" id="PF04979">
    <property type="entry name" value="IPP-2"/>
    <property type="match status" value="2"/>
</dbReference>
<comment type="similarity">
    <text evidence="2">Belongs to the protein phosphatase inhibitor 2 family.</text>
</comment>
<dbReference type="AlphaFoldDB" id="A0A2K5C8V9"/>